<dbReference type="PRINTS" id="PR00463">
    <property type="entry name" value="EP450I"/>
</dbReference>
<evidence type="ECO:0000256" key="3">
    <source>
        <dbReference type="ARBA" id="ARBA00004174"/>
    </source>
</evidence>
<comment type="similarity">
    <text evidence="5">Belongs to the cytochrome P450 family.</text>
</comment>
<dbReference type="SUPFAM" id="SSF48264">
    <property type="entry name" value="Cytochrome P450"/>
    <property type="match status" value="1"/>
</dbReference>
<sequence length="491" mass="56647">MSTTLVALIIILFSVAYIFVKRQFSYWSRRGFFQADASFPFGSIKGANFSITLTEKLDEIYKQFKGKASVVGFYNFLGASILPIDPEIIKHIFVKDFASFHDRGFFYNKRDDPLTNNILSIKGQEWKDRRAKFTPVFTSAKMKQMYEIIEEISDKFALKLGESLKDSNIQDMRIWARRFTNDNIGSTVFGIDAKCLEDINSDLMVFGQKSLNMTLAGAFKFAFGSTFPEIARFLRFKILDKDSHEFFLNTFLQTLEYRRNNKQIVRHDFVSMLLELSDQLPPIDLAAEATIMYLAGFETSATLISFALYELALNSEMQDRLRDEILNGINENDGKITYEMLYGFEYLDMVINETLRKLPSIPHIFRKCTKDFVVPNTNLVIPKGTQVIINNYSLQHDPEYFPNPEKFDPERFNSENKKKINPYTNMPFALGNRNCLGERFGLMQAKIGVVKMIKNFIFTPCNKTTIPMKFVPNQFFLTPVGGIQLCIKKIH</sequence>
<dbReference type="GO" id="GO:0004497">
    <property type="term" value="F:monooxygenase activity"/>
    <property type="evidence" value="ECO:0007669"/>
    <property type="project" value="UniProtKB-KW"/>
</dbReference>
<evidence type="ECO:0000256" key="10">
    <source>
        <dbReference type="ARBA" id="ARBA00023002"/>
    </source>
</evidence>
<protein>
    <recommendedName>
        <fullName evidence="17">Cytochrome P450</fullName>
    </recommendedName>
</protein>
<evidence type="ECO:0000256" key="14">
    <source>
        <dbReference type="PIRSR" id="PIRSR602401-1"/>
    </source>
</evidence>
<keyword evidence="6 14" id="KW-0349">Heme</keyword>
<name>A0A9J6CMY7_POLVA</name>
<dbReference type="OrthoDB" id="2789670at2759"/>
<dbReference type="Pfam" id="PF00067">
    <property type="entry name" value="p450"/>
    <property type="match status" value="1"/>
</dbReference>
<keyword evidence="12" id="KW-0503">Monooxygenase</keyword>
<dbReference type="PANTHER" id="PTHR24292:SF54">
    <property type="entry name" value="CYP9F3-RELATED"/>
    <property type="match status" value="1"/>
</dbReference>
<dbReference type="InterPro" id="IPR036396">
    <property type="entry name" value="Cyt_P450_sf"/>
</dbReference>
<keyword evidence="11 14" id="KW-0408">Iron</keyword>
<evidence type="ECO:0000256" key="6">
    <source>
        <dbReference type="ARBA" id="ARBA00022617"/>
    </source>
</evidence>
<keyword evidence="16" id="KW-1185">Reference proteome</keyword>
<comment type="subcellular location">
    <subcellularLocation>
        <location evidence="4">Endoplasmic reticulum membrane</location>
        <topology evidence="4">Peripheral membrane protein</topology>
    </subcellularLocation>
    <subcellularLocation>
        <location evidence="3">Microsome membrane</location>
        <topology evidence="3">Peripheral membrane protein</topology>
    </subcellularLocation>
</comment>
<reference evidence="15" key="1">
    <citation type="submission" date="2021-03" db="EMBL/GenBank/DDBJ databases">
        <title>Chromosome level genome of the anhydrobiotic midge Polypedilum vanderplanki.</title>
        <authorList>
            <person name="Yoshida Y."/>
            <person name="Kikawada T."/>
            <person name="Gusev O."/>
        </authorList>
    </citation>
    <scope>NUCLEOTIDE SEQUENCE</scope>
    <source>
        <strain evidence="15">NIAS01</strain>
        <tissue evidence="15">Whole body or cell culture</tissue>
    </source>
</reference>
<dbReference type="GO" id="GO:0005506">
    <property type="term" value="F:iron ion binding"/>
    <property type="evidence" value="ECO:0007669"/>
    <property type="project" value="InterPro"/>
</dbReference>
<dbReference type="CDD" id="cd11056">
    <property type="entry name" value="CYP6-like"/>
    <property type="match status" value="1"/>
</dbReference>
<keyword evidence="8" id="KW-0256">Endoplasmic reticulum</keyword>
<keyword evidence="7 14" id="KW-0479">Metal-binding</keyword>
<dbReference type="PANTHER" id="PTHR24292">
    <property type="entry name" value="CYTOCHROME P450"/>
    <property type="match status" value="1"/>
</dbReference>
<evidence type="ECO:0000256" key="13">
    <source>
        <dbReference type="ARBA" id="ARBA00023136"/>
    </source>
</evidence>
<evidence type="ECO:0000256" key="2">
    <source>
        <dbReference type="ARBA" id="ARBA00003690"/>
    </source>
</evidence>
<evidence type="ECO:0000256" key="11">
    <source>
        <dbReference type="ARBA" id="ARBA00023004"/>
    </source>
</evidence>
<evidence type="ECO:0008006" key="17">
    <source>
        <dbReference type="Google" id="ProtNLM"/>
    </source>
</evidence>
<dbReference type="GO" id="GO:0020037">
    <property type="term" value="F:heme binding"/>
    <property type="evidence" value="ECO:0007669"/>
    <property type="project" value="InterPro"/>
</dbReference>
<dbReference type="InterPro" id="IPR050476">
    <property type="entry name" value="Insect_CytP450_Detox"/>
</dbReference>
<dbReference type="EMBL" id="JADBJN010000001">
    <property type="protein sequence ID" value="KAG5683593.1"/>
    <property type="molecule type" value="Genomic_DNA"/>
</dbReference>
<evidence type="ECO:0000256" key="5">
    <source>
        <dbReference type="ARBA" id="ARBA00010617"/>
    </source>
</evidence>
<dbReference type="InterPro" id="IPR002401">
    <property type="entry name" value="Cyt_P450_E_grp-I"/>
</dbReference>
<evidence type="ECO:0000256" key="4">
    <source>
        <dbReference type="ARBA" id="ARBA00004406"/>
    </source>
</evidence>
<dbReference type="GO" id="GO:0016705">
    <property type="term" value="F:oxidoreductase activity, acting on paired donors, with incorporation or reduction of molecular oxygen"/>
    <property type="evidence" value="ECO:0007669"/>
    <property type="project" value="InterPro"/>
</dbReference>
<comment type="function">
    <text evidence="2">May be involved in the metabolism of insect hormones and in the breakdown of synthetic insecticides.</text>
</comment>
<evidence type="ECO:0000256" key="1">
    <source>
        <dbReference type="ARBA" id="ARBA00001971"/>
    </source>
</evidence>
<dbReference type="Gene3D" id="1.10.630.10">
    <property type="entry name" value="Cytochrome P450"/>
    <property type="match status" value="1"/>
</dbReference>
<evidence type="ECO:0000256" key="7">
    <source>
        <dbReference type="ARBA" id="ARBA00022723"/>
    </source>
</evidence>
<keyword evidence="13" id="KW-0472">Membrane</keyword>
<dbReference type="AlphaFoldDB" id="A0A9J6CMY7"/>
<accession>A0A9J6CMY7</accession>
<dbReference type="PRINTS" id="PR00385">
    <property type="entry name" value="P450"/>
</dbReference>
<comment type="cofactor">
    <cofactor evidence="1 14">
        <name>heme</name>
        <dbReference type="ChEBI" id="CHEBI:30413"/>
    </cofactor>
</comment>
<keyword evidence="9" id="KW-0492">Microsome</keyword>
<evidence type="ECO:0000256" key="12">
    <source>
        <dbReference type="ARBA" id="ARBA00023033"/>
    </source>
</evidence>
<dbReference type="FunFam" id="1.10.630.10:FF:000042">
    <property type="entry name" value="Cytochrome P450"/>
    <property type="match status" value="1"/>
</dbReference>
<proteinExistence type="inferred from homology"/>
<comment type="caution">
    <text evidence="15">The sequence shown here is derived from an EMBL/GenBank/DDBJ whole genome shotgun (WGS) entry which is preliminary data.</text>
</comment>
<dbReference type="InterPro" id="IPR001128">
    <property type="entry name" value="Cyt_P450"/>
</dbReference>
<dbReference type="Proteomes" id="UP001107558">
    <property type="component" value="Chromosome 1"/>
</dbReference>
<evidence type="ECO:0000256" key="8">
    <source>
        <dbReference type="ARBA" id="ARBA00022824"/>
    </source>
</evidence>
<evidence type="ECO:0000313" key="16">
    <source>
        <dbReference type="Proteomes" id="UP001107558"/>
    </source>
</evidence>
<feature type="binding site" description="axial binding residue" evidence="14">
    <location>
        <position position="435"/>
    </location>
    <ligand>
        <name>heme</name>
        <dbReference type="ChEBI" id="CHEBI:30413"/>
    </ligand>
    <ligandPart>
        <name>Fe</name>
        <dbReference type="ChEBI" id="CHEBI:18248"/>
    </ligandPart>
</feature>
<evidence type="ECO:0000313" key="15">
    <source>
        <dbReference type="EMBL" id="KAG5683593.1"/>
    </source>
</evidence>
<dbReference type="GO" id="GO:0005789">
    <property type="term" value="C:endoplasmic reticulum membrane"/>
    <property type="evidence" value="ECO:0007669"/>
    <property type="project" value="UniProtKB-SubCell"/>
</dbReference>
<evidence type="ECO:0000256" key="9">
    <source>
        <dbReference type="ARBA" id="ARBA00022848"/>
    </source>
</evidence>
<gene>
    <name evidence="15" type="ORF">PVAND_012866</name>
</gene>
<organism evidence="15 16">
    <name type="scientific">Polypedilum vanderplanki</name>
    <name type="common">Sleeping chironomid midge</name>
    <dbReference type="NCBI Taxonomy" id="319348"/>
    <lineage>
        <taxon>Eukaryota</taxon>
        <taxon>Metazoa</taxon>
        <taxon>Ecdysozoa</taxon>
        <taxon>Arthropoda</taxon>
        <taxon>Hexapoda</taxon>
        <taxon>Insecta</taxon>
        <taxon>Pterygota</taxon>
        <taxon>Neoptera</taxon>
        <taxon>Endopterygota</taxon>
        <taxon>Diptera</taxon>
        <taxon>Nematocera</taxon>
        <taxon>Chironomoidea</taxon>
        <taxon>Chironomidae</taxon>
        <taxon>Chironominae</taxon>
        <taxon>Polypedilum</taxon>
        <taxon>Polypedilum</taxon>
    </lineage>
</organism>
<keyword evidence="10" id="KW-0560">Oxidoreductase</keyword>